<dbReference type="RefSeq" id="WP_192792696.1">
    <property type="nucleotide sequence ID" value="NZ_JADBEK010000001.1"/>
</dbReference>
<feature type="transmembrane region" description="Helical" evidence="1">
    <location>
        <begin position="84"/>
        <end position="115"/>
    </location>
</feature>
<sequence length="231" mass="25661">MVAEGAGPYRFPDAGRTMTIMTPSTGSTERAARYFPFRTGPDADRIIRDAPDTDRDQQCRAVRLTSRHTRAMATARPLWLPPPILIAVCIGTGFWWIAALGTAVCALACVILYGIAKRARDDIRLLDGTVGVPIPDDLVKKVMTTGKAMHALAVLHQRAPIGGGLDEGLSHHRREIVTLNSRYTDHLHLARRHWVRGDMPRWRDTAQRLPVIANEVSKLVDSIILFADHDF</sequence>
<keyword evidence="1" id="KW-1133">Transmembrane helix</keyword>
<organism evidence="2 3">
    <name type="scientific">Nonomuraea angiospora</name>
    <dbReference type="NCBI Taxonomy" id="46172"/>
    <lineage>
        <taxon>Bacteria</taxon>
        <taxon>Bacillati</taxon>
        <taxon>Actinomycetota</taxon>
        <taxon>Actinomycetes</taxon>
        <taxon>Streptosporangiales</taxon>
        <taxon>Streptosporangiaceae</taxon>
        <taxon>Nonomuraea</taxon>
    </lineage>
</organism>
<evidence type="ECO:0000313" key="2">
    <source>
        <dbReference type="EMBL" id="MBE1593322.1"/>
    </source>
</evidence>
<dbReference type="Proteomes" id="UP000633509">
    <property type="component" value="Unassembled WGS sequence"/>
</dbReference>
<proteinExistence type="predicted"/>
<accession>A0ABR9MLK4</accession>
<keyword evidence="3" id="KW-1185">Reference proteome</keyword>
<dbReference type="EMBL" id="JADBEK010000001">
    <property type="protein sequence ID" value="MBE1593322.1"/>
    <property type="molecule type" value="Genomic_DNA"/>
</dbReference>
<comment type="caution">
    <text evidence="2">The sequence shown here is derived from an EMBL/GenBank/DDBJ whole genome shotgun (WGS) entry which is preliminary data.</text>
</comment>
<evidence type="ECO:0000256" key="1">
    <source>
        <dbReference type="SAM" id="Phobius"/>
    </source>
</evidence>
<evidence type="ECO:0000313" key="3">
    <source>
        <dbReference type="Proteomes" id="UP000633509"/>
    </source>
</evidence>
<reference evidence="2 3" key="1">
    <citation type="submission" date="2020-10" db="EMBL/GenBank/DDBJ databases">
        <title>Sequencing the genomes of 1000 actinobacteria strains.</title>
        <authorList>
            <person name="Klenk H.-P."/>
        </authorList>
    </citation>
    <scope>NUCLEOTIDE SEQUENCE [LARGE SCALE GENOMIC DNA]</scope>
    <source>
        <strain evidence="2 3">DSM 43173</strain>
    </source>
</reference>
<keyword evidence="1" id="KW-0472">Membrane</keyword>
<gene>
    <name evidence="2" type="ORF">H4W80_011580</name>
</gene>
<protein>
    <submittedName>
        <fullName evidence="2">Uncharacterized protein</fullName>
    </submittedName>
</protein>
<name>A0ABR9MLK4_9ACTN</name>
<keyword evidence="1" id="KW-0812">Transmembrane</keyword>